<keyword evidence="2 5" id="KW-0812">Transmembrane</keyword>
<evidence type="ECO:0000256" key="1">
    <source>
        <dbReference type="ARBA" id="ARBA00004651"/>
    </source>
</evidence>
<dbReference type="AlphaFoldDB" id="F3GIQ3"/>
<sequence>MGSWLGNLSLKYKFWAVNAVAFVTTLLLVLYAMQTEQHARTDASRQAAQAQARLLAAWPVDAALPSSNTLLTYRQGQTPVVDGLALPELADARDWVTLDKPAGDQWLSGAQIITRGAEQRIALLTFTPTFMQILLDRFTHYAMAVFVLMLLMLCASQLLIRFLLSQLNALKDVMLHVEKSGDLAARVPNRSDDEVGQMAKAFNAMQAGYQRVVNTVSQTAGRLDQGAAHLAAGMKEVRQGMLGQQSETDQVATAI</sequence>
<feature type="transmembrane region" description="Helical" evidence="5">
    <location>
        <begin position="141"/>
        <end position="164"/>
    </location>
</feature>
<dbReference type="PANTHER" id="PTHR32089:SF119">
    <property type="entry name" value="METHYL-ACCEPTING CHEMOTAXIS PROTEIN CTPL"/>
    <property type="match status" value="1"/>
</dbReference>
<dbReference type="PROSITE" id="PS50885">
    <property type="entry name" value="HAMP"/>
    <property type="match status" value="1"/>
</dbReference>
<evidence type="ECO:0000313" key="8">
    <source>
        <dbReference type="Proteomes" id="UP000004986"/>
    </source>
</evidence>
<evidence type="ECO:0000256" key="3">
    <source>
        <dbReference type="ARBA" id="ARBA00022989"/>
    </source>
</evidence>
<dbReference type="PANTHER" id="PTHR32089">
    <property type="entry name" value="METHYL-ACCEPTING CHEMOTAXIS PROTEIN MCPB"/>
    <property type="match status" value="1"/>
</dbReference>
<name>F3GIQ3_PSESJ</name>
<dbReference type="Proteomes" id="UP000004986">
    <property type="component" value="Unassembled WGS sequence"/>
</dbReference>
<keyword evidence="7" id="KW-0808">Transferase</keyword>
<evidence type="ECO:0000256" key="2">
    <source>
        <dbReference type="ARBA" id="ARBA00022692"/>
    </source>
</evidence>
<organism evidence="7 8">
    <name type="scientific">Pseudomonas syringae pv. pisi str. 1704B</name>
    <dbReference type="NCBI Taxonomy" id="629263"/>
    <lineage>
        <taxon>Bacteria</taxon>
        <taxon>Pseudomonadati</taxon>
        <taxon>Pseudomonadota</taxon>
        <taxon>Gammaproteobacteria</taxon>
        <taxon>Pseudomonadales</taxon>
        <taxon>Pseudomonadaceae</taxon>
        <taxon>Pseudomonas</taxon>
        <taxon>Pseudomonas syringae</taxon>
    </lineage>
</organism>
<evidence type="ECO:0000256" key="4">
    <source>
        <dbReference type="ARBA" id="ARBA00023136"/>
    </source>
</evidence>
<dbReference type="Pfam" id="PF00672">
    <property type="entry name" value="HAMP"/>
    <property type="match status" value="1"/>
</dbReference>
<dbReference type="SUPFAM" id="SSF158472">
    <property type="entry name" value="HAMP domain-like"/>
    <property type="match status" value="1"/>
</dbReference>
<feature type="non-terminal residue" evidence="7">
    <location>
        <position position="255"/>
    </location>
</feature>
<protein>
    <submittedName>
        <fullName evidence="7">Histidine kinase, HAMP region: chemotaxis sensory transducer</fullName>
    </submittedName>
</protein>
<feature type="domain" description="HAMP" evidence="6">
    <location>
        <begin position="161"/>
        <end position="214"/>
    </location>
</feature>
<keyword evidence="8" id="KW-1185">Reference proteome</keyword>
<evidence type="ECO:0000256" key="5">
    <source>
        <dbReference type="SAM" id="Phobius"/>
    </source>
</evidence>
<evidence type="ECO:0000313" key="7">
    <source>
        <dbReference type="EMBL" id="EGH46956.1"/>
    </source>
</evidence>
<feature type="transmembrane region" description="Helical" evidence="5">
    <location>
        <begin position="12"/>
        <end position="33"/>
    </location>
</feature>
<comment type="subcellular location">
    <subcellularLocation>
        <location evidence="1">Cell membrane</location>
        <topology evidence="1">Multi-pass membrane protein</topology>
    </subcellularLocation>
</comment>
<dbReference type="Gene3D" id="6.10.340.10">
    <property type="match status" value="1"/>
</dbReference>
<evidence type="ECO:0000259" key="6">
    <source>
        <dbReference type="PROSITE" id="PS50885"/>
    </source>
</evidence>
<dbReference type="HOGENOM" id="CLU_000445_107_27_6"/>
<dbReference type="InterPro" id="IPR003660">
    <property type="entry name" value="HAMP_dom"/>
</dbReference>
<dbReference type="GO" id="GO:0007165">
    <property type="term" value="P:signal transduction"/>
    <property type="evidence" value="ECO:0007669"/>
    <property type="project" value="InterPro"/>
</dbReference>
<gene>
    <name evidence="7" type="ORF">PSYPI_33598</name>
</gene>
<comment type="caution">
    <text evidence="7">The sequence shown here is derived from an EMBL/GenBank/DDBJ whole genome shotgun (WGS) entry which is preliminary data.</text>
</comment>
<dbReference type="SMART" id="SM00304">
    <property type="entry name" value="HAMP"/>
    <property type="match status" value="1"/>
</dbReference>
<keyword evidence="3 5" id="KW-1133">Transmembrane helix</keyword>
<proteinExistence type="predicted"/>
<dbReference type="GO" id="GO:0016301">
    <property type="term" value="F:kinase activity"/>
    <property type="evidence" value="ECO:0007669"/>
    <property type="project" value="UniProtKB-KW"/>
</dbReference>
<keyword evidence="4 5" id="KW-0472">Membrane</keyword>
<reference evidence="7 8" key="1">
    <citation type="journal article" date="2011" name="PLoS Pathog.">
        <title>Dynamic evolution of pathogenicity revealed by sequencing and comparative genomics of 19 Pseudomonas syringae isolates.</title>
        <authorList>
            <person name="Baltrus D.A."/>
            <person name="Nishimura M.T."/>
            <person name="Romanchuk A."/>
            <person name="Chang J.H."/>
            <person name="Mukhtar M.S."/>
            <person name="Cherkis K."/>
            <person name="Roach J."/>
            <person name="Grant S.R."/>
            <person name="Jones C.D."/>
            <person name="Dangl J.L."/>
        </authorList>
    </citation>
    <scope>NUCLEOTIDE SEQUENCE [LARGE SCALE GENOMIC DNA]</scope>
    <source>
        <strain evidence="7 8">1704B</strain>
    </source>
</reference>
<keyword evidence="7" id="KW-0418">Kinase</keyword>
<dbReference type="CDD" id="cd06225">
    <property type="entry name" value="HAMP"/>
    <property type="match status" value="1"/>
</dbReference>
<dbReference type="GO" id="GO:0005886">
    <property type="term" value="C:plasma membrane"/>
    <property type="evidence" value="ECO:0007669"/>
    <property type="project" value="UniProtKB-SubCell"/>
</dbReference>
<accession>F3GIQ3</accession>
<dbReference type="EMBL" id="AEAI01001882">
    <property type="protein sequence ID" value="EGH46956.1"/>
    <property type="molecule type" value="Genomic_DNA"/>
</dbReference>